<name>J3LXN7_ORYBR</name>
<proteinExistence type="predicted"/>
<keyword evidence="2" id="KW-1185">Reference proteome</keyword>
<dbReference type="Proteomes" id="UP000006038">
    <property type="component" value="Chromosome 4"/>
</dbReference>
<protein>
    <submittedName>
        <fullName evidence="1">Uncharacterized protein</fullName>
    </submittedName>
</protein>
<evidence type="ECO:0000313" key="2">
    <source>
        <dbReference type="Proteomes" id="UP000006038"/>
    </source>
</evidence>
<sequence length="245" mass="26727">MGLALIISPAMGRCMPLTCFWSDVVSVSPSGDLPRPWHVALNAASHEWQSALNAVAVRRALGALHATCPLMHGPDPSGQATWIRGGPFRVAKIVGQSSQRRSFNLFIEKNMTQAHHQNSKQRQETVPVFSQIHLKSIDAFHFGFPALLGAGTTGASRLQQPHCHSSDGLPSARVFCSLDRKPHFSTTYDLITSRVISGVKPFFGTSAMAQLKRAIYSRTASVLSNITSSHTNQQITAEDLSKNRK</sequence>
<dbReference type="EnsemblPlants" id="OB04G19120.1">
    <property type="protein sequence ID" value="OB04G19120.1"/>
    <property type="gene ID" value="OB04G19120"/>
</dbReference>
<reference evidence="1" key="2">
    <citation type="submission" date="2013-04" db="UniProtKB">
        <authorList>
            <consortium name="EnsemblPlants"/>
        </authorList>
    </citation>
    <scope>IDENTIFICATION</scope>
</reference>
<reference evidence="1" key="1">
    <citation type="journal article" date="2013" name="Nat. Commun.">
        <title>Whole-genome sequencing of Oryza brachyantha reveals mechanisms underlying Oryza genome evolution.</title>
        <authorList>
            <person name="Chen J."/>
            <person name="Huang Q."/>
            <person name="Gao D."/>
            <person name="Wang J."/>
            <person name="Lang Y."/>
            <person name="Liu T."/>
            <person name="Li B."/>
            <person name="Bai Z."/>
            <person name="Luis Goicoechea J."/>
            <person name="Liang C."/>
            <person name="Chen C."/>
            <person name="Zhang W."/>
            <person name="Sun S."/>
            <person name="Liao Y."/>
            <person name="Zhang X."/>
            <person name="Yang L."/>
            <person name="Song C."/>
            <person name="Wang M."/>
            <person name="Shi J."/>
            <person name="Liu G."/>
            <person name="Liu J."/>
            <person name="Zhou H."/>
            <person name="Zhou W."/>
            <person name="Yu Q."/>
            <person name="An N."/>
            <person name="Chen Y."/>
            <person name="Cai Q."/>
            <person name="Wang B."/>
            <person name="Liu B."/>
            <person name="Min J."/>
            <person name="Huang Y."/>
            <person name="Wu H."/>
            <person name="Li Z."/>
            <person name="Zhang Y."/>
            <person name="Yin Y."/>
            <person name="Song W."/>
            <person name="Jiang J."/>
            <person name="Jackson S.A."/>
            <person name="Wing R.A."/>
            <person name="Wang J."/>
            <person name="Chen M."/>
        </authorList>
    </citation>
    <scope>NUCLEOTIDE SEQUENCE [LARGE SCALE GENOMIC DNA]</scope>
    <source>
        <strain evidence="1">cv. IRGC 101232</strain>
    </source>
</reference>
<organism evidence="1">
    <name type="scientific">Oryza brachyantha</name>
    <name type="common">malo sina</name>
    <dbReference type="NCBI Taxonomy" id="4533"/>
    <lineage>
        <taxon>Eukaryota</taxon>
        <taxon>Viridiplantae</taxon>
        <taxon>Streptophyta</taxon>
        <taxon>Embryophyta</taxon>
        <taxon>Tracheophyta</taxon>
        <taxon>Spermatophyta</taxon>
        <taxon>Magnoliopsida</taxon>
        <taxon>Liliopsida</taxon>
        <taxon>Poales</taxon>
        <taxon>Poaceae</taxon>
        <taxon>BOP clade</taxon>
        <taxon>Oryzoideae</taxon>
        <taxon>Oryzeae</taxon>
        <taxon>Oryzinae</taxon>
        <taxon>Oryza</taxon>
    </lineage>
</organism>
<dbReference type="AlphaFoldDB" id="J3LXN7"/>
<dbReference type="Gramene" id="OB04G19120.1">
    <property type="protein sequence ID" value="OB04G19120.1"/>
    <property type="gene ID" value="OB04G19120"/>
</dbReference>
<accession>J3LXN7</accession>
<dbReference type="HOGENOM" id="CLU_1135018_0_0_1"/>
<evidence type="ECO:0000313" key="1">
    <source>
        <dbReference type="EnsemblPlants" id="OB04G19120.1"/>
    </source>
</evidence>